<dbReference type="Pfam" id="PF00333">
    <property type="entry name" value="Ribosomal_S5"/>
    <property type="match status" value="1"/>
</dbReference>
<keyword evidence="5" id="KW-1185">Reference proteome</keyword>
<gene>
    <name evidence="4" type="ORF">U0070_023549</name>
</gene>
<dbReference type="GO" id="GO:0003723">
    <property type="term" value="F:RNA binding"/>
    <property type="evidence" value="ECO:0007669"/>
    <property type="project" value="InterPro"/>
</dbReference>
<name>A0AAW0I1D5_MYOGA</name>
<keyword evidence="1" id="KW-0687">Ribonucleoprotein</keyword>
<sequence length="899" mass="100273">MGKQKSPNRSARVSPSPSIPSTIKVAQTAHTVTTEHGEDDDVVGPSATATADVSPRSPADVFGPKTLSLAQCSFVPGLLGRGSGIYTLDQPLLLVAILTVTLCTDASTALQAEHSDASFLHTFWSVDYDGALTQEMAAYWMLGLRLEGAIQAKERGHSYEPCELQWQQVWQGTSPKDEVLRIMPVQKQTRATETRFKAFVTIEDYHGHVGLGVKCPTGVATAHLRGITLSKLSIIPVWRGYLGEKIDKPYTVPCKDFYAELREMKNLFQLPGRSCLVHATCLLFFLKKQLPKDSRTTANRLPPQPLLLLSMRMSDILASPRERDKGRDTWRVVLLIVNSACSTAGKATLHVVYFPPISICEQNGKERKSRGGHKKQLKITTINGLSVENGICDTEALSEGTCTEFFSAQLTGADERDLRRRREKKRNHDNTNLTMFDQNVLMSEQEQPHPLYSGVICNLCWMDWSFEKSAYEDQWLSRAACGCIFWMEEKEFQSSSMAQTDKEQHHLLSGDLPIGSVAKGLAPPTSISSQENDLQSCLQDNPVEEISQLTFPLPRRLVQEGEYPNKLDPKNPVYAEETSPSVIVNGFSERLRASHIQRIRPQSENLAGLCARSVPDSWPWSRKWGSDEDSPVLHHSLRDLTTAEDLGEETEEHQRSALPCSSHVYDSCYYQGLCGYPGSGQLPETMLVSKDLTATKMALTWVVCAVTGAMVTLDIGARAAAKGHAWLQAAIKFSSDLGCLLISIIQLKMKRNAQKKKKAPENRNTFEEYWEENEARRLPEHMVGCPEQSSTAQMAEELLMPSQRSWSARLLNLVPDLLMTSCCSLRRKGNRGQAVQVKDDQFPLLQEAGCQSLEKLGVPVHGSLFLKFLQVKRFQAVHWPSELAENLFPPQCRFESPEL</sequence>
<dbReference type="SUPFAM" id="SSF54768">
    <property type="entry name" value="dsRNA-binding domain-like"/>
    <property type="match status" value="1"/>
</dbReference>
<dbReference type="GO" id="GO:0006412">
    <property type="term" value="P:translation"/>
    <property type="evidence" value="ECO:0007669"/>
    <property type="project" value="InterPro"/>
</dbReference>
<feature type="domain" description="S5 DRBM" evidence="3">
    <location>
        <begin position="175"/>
        <end position="237"/>
    </location>
</feature>
<dbReference type="EMBL" id="JBBHLL010000245">
    <property type="protein sequence ID" value="KAK7808173.1"/>
    <property type="molecule type" value="Genomic_DNA"/>
</dbReference>
<dbReference type="GO" id="GO:0005840">
    <property type="term" value="C:ribosome"/>
    <property type="evidence" value="ECO:0007669"/>
    <property type="project" value="UniProtKB-KW"/>
</dbReference>
<accession>A0AAW0I1D5</accession>
<feature type="region of interest" description="Disordered" evidence="2">
    <location>
        <begin position="1"/>
        <end position="57"/>
    </location>
</feature>
<dbReference type="GO" id="GO:1990904">
    <property type="term" value="C:ribonucleoprotein complex"/>
    <property type="evidence" value="ECO:0007669"/>
    <property type="project" value="UniProtKB-UniRule"/>
</dbReference>
<reference evidence="4 5" key="1">
    <citation type="journal article" date="2023" name="bioRxiv">
        <title>Conserved and derived expression patterns and positive selection on dental genes reveal complex evolutionary context of ever-growing rodent molars.</title>
        <authorList>
            <person name="Calamari Z.T."/>
            <person name="Song A."/>
            <person name="Cohen E."/>
            <person name="Akter M."/>
            <person name="Roy R.D."/>
            <person name="Hallikas O."/>
            <person name="Christensen M.M."/>
            <person name="Li P."/>
            <person name="Marangoni P."/>
            <person name="Jernvall J."/>
            <person name="Klein O.D."/>
        </authorList>
    </citation>
    <scope>NUCLEOTIDE SEQUENCE [LARGE SCALE GENOMIC DNA]</scope>
    <source>
        <strain evidence="4">V071</strain>
    </source>
</reference>
<evidence type="ECO:0000256" key="2">
    <source>
        <dbReference type="SAM" id="MobiDB-lite"/>
    </source>
</evidence>
<dbReference type="InterPro" id="IPR013810">
    <property type="entry name" value="Ribosomal_uS5_N"/>
</dbReference>
<protein>
    <recommendedName>
        <fullName evidence="3">S5 DRBM domain-containing protein</fullName>
    </recommendedName>
</protein>
<evidence type="ECO:0000256" key="1">
    <source>
        <dbReference type="PROSITE-ProRule" id="PRU00268"/>
    </source>
</evidence>
<comment type="caution">
    <text evidence="4">The sequence shown here is derived from an EMBL/GenBank/DDBJ whole genome shotgun (WGS) entry which is preliminary data.</text>
</comment>
<proteinExistence type="predicted"/>
<dbReference type="AlphaFoldDB" id="A0AAW0I1D5"/>
<dbReference type="Gene3D" id="3.30.160.20">
    <property type="match status" value="1"/>
</dbReference>
<evidence type="ECO:0000313" key="4">
    <source>
        <dbReference type="EMBL" id="KAK7808173.1"/>
    </source>
</evidence>
<organism evidence="4 5">
    <name type="scientific">Myodes glareolus</name>
    <name type="common">Bank vole</name>
    <name type="synonym">Clethrionomys glareolus</name>
    <dbReference type="NCBI Taxonomy" id="447135"/>
    <lineage>
        <taxon>Eukaryota</taxon>
        <taxon>Metazoa</taxon>
        <taxon>Chordata</taxon>
        <taxon>Craniata</taxon>
        <taxon>Vertebrata</taxon>
        <taxon>Euteleostomi</taxon>
        <taxon>Mammalia</taxon>
        <taxon>Eutheria</taxon>
        <taxon>Euarchontoglires</taxon>
        <taxon>Glires</taxon>
        <taxon>Rodentia</taxon>
        <taxon>Myomorpha</taxon>
        <taxon>Muroidea</taxon>
        <taxon>Cricetidae</taxon>
        <taxon>Arvicolinae</taxon>
        <taxon>Myodes</taxon>
    </lineage>
</organism>
<dbReference type="GO" id="GO:0003735">
    <property type="term" value="F:structural constituent of ribosome"/>
    <property type="evidence" value="ECO:0007669"/>
    <property type="project" value="UniProtKB-UniRule"/>
</dbReference>
<feature type="compositionally biased region" description="Polar residues" evidence="2">
    <location>
        <begin position="1"/>
        <end position="34"/>
    </location>
</feature>
<dbReference type="PROSITE" id="PS50881">
    <property type="entry name" value="S5_DSRBD"/>
    <property type="match status" value="1"/>
</dbReference>
<evidence type="ECO:0000259" key="3">
    <source>
        <dbReference type="PROSITE" id="PS50881"/>
    </source>
</evidence>
<evidence type="ECO:0000313" key="5">
    <source>
        <dbReference type="Proteomes" id="UP001488838"/>
    </source>
</evidence>
<dbReference type="Proteomes" id="UP001488838">
    <property type="component" value="Unassembled WGS sequence"/>
</dbReference>
<keyword evidence="1" id="KW-0689">Ribosomal protein</keyword>